<feature type="region of interest" description="Disordered" evidence="1">
    <location>
        <begin position="1"/>
        <end position="28"/>
    </location>
</feature>
<feature type="compositionally biased region" description="Basic and acidic residues" evidence="1">
    <location>
        <begin position="134"/>
        <end position="149"/>
    </location>
</feature>
<feature type="compositionally biased region" description="Basic residues" evidence="1">
    <location>
        <begin position="11"/>
        <end position="22"/>
    </location>
</feature>
<feature type="transmembrane region" description="Helical" evidence="2">
    <location>
        <begin position="517"/>
        <end position="542"/>
    </location>
</feature>
<feature type="compositionally biased region" description="Acidic residues" evidence="1">
    <location>
        <begin position="335"/>
        <end position="350"/>
    </location>
</feature>
<feature type="compositionally biased region" description="Basic and acidic residues" evidence="1">
    <location>
        <begin position="98"/>
        <end position="120"/>
    </location>
</feature>
<organism evidence="4 5">
    <name type="scientific">Malacoplasma penetrans (strain HF-2)</name>
    <name type="common">Mycoplasma penetrans</name>
    <dbReference type="NCBI Taxonomy" id="272633"/>
    <lineage>
        <taxon>Bacteria</taxon>
        <taxon>Bacillati</taxon>
        <taxon>Mycoplasmatota</taxon>
        <taxon>Mycoplasmoidales</taxon>
        <taxon>Mycoplasmoidaceae</taxon>
        <taxon>Malacoplasma</taxon>
    </lineage>
</organism>
<dbReference type="AlphaFoldDB" id="Q8EWF6"/>
<proteinExistence type="predicted"/>
<feature type="region of interest" description="Disordered" evidence="1">
    <location>
        <begin position="454"/>
        <end position="493"/>
    </location>
</feature>
<feature type="compositionally biased region" description="Basic and acidic residues" evidence="1">
    <location>
        <begin position="205"/>
        <end position="220"/>
    </location>
</feature>
<feature type="domain" description="DUF31" evidence="3">
    <location>
        <begin position="567"/>
        <end position="900"/>
    </location>
</feature>
<feature type="compositionally biased region" description="Acidic residues" evidence="1">
    <location>
        <begin position="376"/>
        <end position="388"/>
    </location>
</feature>
<reference evidence="4 5" key="1">
    <citation type="journal article" date="2002" name="Nucleic Acids Res.">
        <title>The complete genomic sequence of Mycoplasma penetrans, an intracellular bacterial pathogen in humans.</title>
        <authorList>
            <person name="Sasaki Y."/>
            <person name="Ishikawa J."/>
            <person name="Yamashita A."/>
            <person name="Oshima K."/>
            <person name="Kenri T."/>
            <person name="Furuya K."/>
            <person name="Yoshino C."/>
            <person name="Horino A."/>
            <person name="Shiba T."/>
            <person name="Sasaki T."/>
            <person name="Hattori M."/>
        </authorList>
    </citation>
    <scope>NUCLEOTIDE SEQUENCE [LARGE SCALE GENOMIC DNA]</scope>
    <source>
        <strain evidence="4 5">HF-2</strain>
    </source>
</reference>
<keyword evidence="2" id="KW-0812">Transmembrane</keyword>
<feature type="region of interest" description="Disordered" evidence="1">
    <location>
        <begin position="56"/>
        <end position="434"/>
    </location>
</feature>
<evidence type="ECO:0000259" key="3">
    <source>
        <dbReference type="Pfam" id="PF01732"/>
    </source>
</evidence>
<name>Q8EWF6_MALP2</name>
<keyword evidence="2" id="KW-1133">Transmembrane helix</keyword>
<dbReference type="InParanoid" id="Q8EWF6"/>
<gene>
    <name evidence="4" type="ordered locus">MYPE2500</name>
</gene>
<sequence length="1006" mass="116308">MFEFQGMVMAKKNKKTNKKDKSKKIDDQLRDELDELYDDESEFDTDYEDIDEFDSFKDDEDKNYDDQHELNQDDQFFNSNDNNEDSFEKPSKKKSKKSGLDKKAKKDKYHDDYEDKHYDDFGMDFDNQEDLEFEPVKKTDNKKNKTDKPKKSKKNKNIETFDKDFDKRYDHEDDFYPPEDGYYNEDLDFDQNPKSDKPKKSKKNKNVETFDKDFDKRYDHEDDFYPPEDGYYNEDLDFDQNPKSDKPKKSKKNKNVETFDKDFDEPYDHEDDFYPPEDEYYNRDLDFDQNPEFEQPKKTKTEKNKKEETKKSKKQNKNDDHQDYYGDEFFHDENPEYIDDYFTEPEQDFDQIEKQKSNKKKTDKPKKSKKNKDVQETYDDYPPYDDESVYGYDQDYHSLEGERYEDDFDYHEEPEFEETKKPKGKGGFLGFGKRRKNDYEDDYYDDRDYGHEDAKYRDDYYDDDDDDWEERDYPDEYDEDYPDRRKSSREDDLYDQYTIGGENPYLYQQPQKKKKSLFWSLISFLILSIVLIASGLTAYLIIRNRVSFNSNPNITTQYMVDTSSTSNQAMKYVAERSLSLSFYLSNGSSTRAVFGTGWIFNKEKDSDTYYIATNIHVAAALTYGNKKVSDNEDFTGYSLSSAAVSYINYSSNTTPIYSSGNLNDVKTSIPEVVYLADSSNTSSSFGKAYPNDTSSNYKNSLDFAILKYGFSTTNLTSHVSSSNSAVQTSIQNFSNWLKNGYGANPTQFYSTPVSGLNNSNPIQNTTSTNEFYTRKYYMGGYPNLSTGGGAKIEWVGLSNFPIATPAGGIADSNITTANYLAHASGKSHVDQSDEKWKEENKIVYYNSTSSVATNYVNVGLNGLFDATSVAGASGSMVVANLSDDANSTNSSFKVVGIYWGTEVFNFTTTYQTVGVGSLLNISDYQINGTTYKGYDVFDDATKAITSKLASGKSLEYSYTSKNSLVTSNSTVTNPTTSNNIYSYFSTSWNSIDNNYSQCLYSIVKND</sequence>
<feature type="compositionally biased region" description="Basic and acidic residues" evidence="1">
    <location>
        <begin position="294"/>
        <end position="334"/>
    </location>
</feature>
<feature type="compositionally biased region" description="Acidic residues" evidence="1">
    <location>
        <begin position="121"/>
        <end position="133"/>
    </location>
</feature>
<feature type="compositionally biased region" description="Basic and acidic residues" evidence="1">
    <location>
        <begin position="482"/>
        <end position="491"/>
    </location>
</feature>
<dbReference type="KEGG" id="mpe:MYPE2500"/>
<keyword evidence="2" id="KW-0472">Membrane</keyword>
<feature type="compositionally biased region" description="Acidic residues" evidence="1">
    <location>
        <begin position="221"/>
        <end position="238"/>
    </location>
</feature>
<feature type="compositionally biased region" description="Basic and acidic residues" evidence="1">
    <location>
        <begin position="56"/>
        <end position="71"/>
    </location>
</feature>
<keyword evidence="5" id="KW-1185">Reference proteome</keyword>
<evidence type="ECO:0000313" key="4">
    <source>
        <dbReference type="EMBL" id="BAC44040.1"/>
    </source>
</evidence>
<evidence type="ECO:0000313" key="5">
    <source>
        <dbReference type="Proteomes" id="UP000002522"/>
    </source>
</evidence>
<dbReference type="EMBL" id="BA000026">
    <property type="protein sequence ID" value="BAC44040.1"/>
    <property type="molecule type" value="Genomic_DNA"/>
</dbReference>
<dbReference type="STRING" id="272633.gene:10731351"/>
<dbReference type="Pfam" id="PF01732">
    <property type="entry name" value="Mycop_pep_DUF31"/>
    <property type="match status" value="1"/>
</dbReference>
<evidence type="ECO:0000256" key="1">
    <source>
        <dbReference type="SAM" id="MobiDB-lite"/>
    </source>
</evidence>
<dbReference type="Proteomes" id="UP000002522">
    <property type="component" value="Chromosome"/>
</dbReference>
<feature type="compositionally biased region" description="Acidic residues" evidence="1">
    <location>
        <begin position="172"/>
        <end position="189"/>
    </location>
</feature>
<feature type="compositionally biased region" description="Acidic residues" evidence="1">
    <location>
        <begin position="267"/>
        <end position="279"/>
    </location>
</feature>
<feature type="compositionally biased region" description="Basic and acidic residues" evidence="1">
    <location>
        <begin position="411"/>
        <end position="421"/>
    </location>
</feature>
<evidence type="ECO:0000256" key="2">
    <source>
        <dbReference type="SAM" id="Phobius"/>
    </source>
</evidence>
<dbReference type="InterPro" id="IPR022382">
    <property type="entry name" value="Mycoplasma_peptidase_DUF31"/>
</dbReference>
<dbReference type="HOGENOM" id="CLU_298575_0_0_14"/>
<feature type="compositionally biased region" description="Basic and acidic residues" evidence="1">
    <location>
        <begin position="156"/>
        <end position="171"/>
    </location>
</feature>
<feature type="compositionally biased region" description="Basic and acidic residues" evidence="1">
    <location>
        <begin position="254"/>
        <end position="266"/>
    </location>
</feature>
<accession>Q8EWF6</accession>
<feature type="compositionally biased region" description="Acidic residues" evidence="1">
    <location>
        <begin position="460"/>
        <end position="481"/>
    </location>
</feature>
<protein>
    <submittedName>
        <fullName evidence="4">Predicted integral membrane protein</fullName>
    </submittedName>
</protein>
<feature type="compositionally biased region" description="Basic residues" evidence="1">
    <location>
        <begin position="357"/>
        <end position="370"/>
    </location>
</feature>